<keyword evidence="3" id="KW-1185">Reference proteome</keyword>
<evidence type="ECO:0000256" key="1">
    <source>
        <dbReference type="SAM" id="SignalP"/>
    </source>
</evidence>
<feature type="chain" id="PRO_5045926118" description="Lipoprotein" evidence="1">
    <location>
        <begin position="20"/>
        <end position="218"/>
    </location>
</feature>
<name>A0ABV5VR16_9BACL</name>
<gene>
    <name evidence="2" type="ORF">ACFFNY_03950</name>
</gene>
<protein>
    <recommendedName>
        <fullName evidence="4">Lipoprotein</fullName>
    </recommendedName>
</protein>
<sequence length="218" mass="22590">MKRNAKAMLLLGIMAVAAAGCSAKSEHPKDSSATAVLSKMSLRQEGDGADGSLVGYDIPYEQLLYAKLPAAGIRDGQLQEEPPLADRELLAAYEPYRRAVPGGFIVKQDEEHYYICVSIGKTHTPSEGFDIAGIAYTVAAQGDDSLLVIRVREQHNEPSPEGKAGNGAALEAARSGGTVPDGGAFVTSLIRIPKSALPAGAEVAGISMLLAGAAELGG</sequence>
<feature type="signal peptide" evidence="1">
    <location>
        <begin position="1"/>
        <end position="19"/>
    </location>
</feature>
<proteinExistence type="predicted"/>
<accession>A0ABV5VR16</accession>
<reference evidence="2 3" key="1">
    <citation type="submission" date="2024-09" db="EMBL/GenBank/DDBJ databases">
        <authorList>
            <person name="Sun Q."/>
            <person name="Mori K."/>
        </authorList>
    </citation>
    <scope>NUCLEOTIDE SEQUENCE [LARGE SCALE GENOMIC DNA]</scope>
    <source>
        <strain evidence="2 3">JCM 12520</strain>
    </source>
</reference>
<dbReference type="RefSeq" id="WP_344904828.1">
    <property type="nucleotide sequence ID" value="NZ_BAAAYO010000002.1"/>
</dbReference>
<dbReference type="PROSITE" id="PS51257">
    <property type="entry name" value="PROKAR_LIPOPROTEIN"/>
    <property type="match status" value="1"/>
</dbReference>
<organism evidence="2 3">
    <name type="scientific">Paenibacillus hodogayensis</name>
    <dbReference type="NCBI Taxonomy" id="279208"/>
    <lineage>
        <taxon>Bacteria</taxon>
        <taxon>Bacillati</taxon>
        <taxon>Bacillota</taxon>
        <taxon>Bacilli</taxon>
        <taxon>Bacillales</taxon>
        <taxon>Paenibacillaceae</taxon>
        <taxon>Paenibacillus</taxon>
    </lineage>
</organism>
<evidence type="ECO:0000313" key="2">
    <source>
        <dbReference type="EMBL" id="MFB9750718.1"/>
    </source>
</evidence>
<evidence type="ECO:0008006" key="4">
    <source>
        <dbReference type="Google" id="ProtNLM"/>
    </source>
</evidence>
<comment type="caution">
    <text evidence="2">The sequence shown here is derived from an EMBL/GenBank/DDBJ whole genome shotgun (WGS) entry which is preliminary data.</text>
</comment>
<evidence type="ECO:0000313" key="3">
    <source>
        <dbReference type="Proteomes" id="UP001589619"/>
    </source>
</evidence>
<dbReference type="EMBL" id="JBHMAG010000004">
    <property type="protein sequence ID" value="MFB9750718.1"/>
    <property type="molecule type" value="Genomic_DNA"/>
</dbReference>
<dbReference type="Proteomes" id="UP001589619">
    <property type="component" value="Unassembled WGS sequence"/>
</dbReference>
<keyword evidence="1" id="KW-0732">Signal</keyword>